<dbReference type="InterPro" id="IPR052895">
    <property type="entry name" value="HetReg/Transcr_Mod"/>
</dbReference>
<dbReference type="Proteomes" id="UP000799436">
    <property type="component" value="Unassembled WGS sequence"/>
</dbReference>
<proteinExistence type="predicted"/>
<reference evidence="3" key="1">
    <citation type="journal article" date="2020" name="Stud. Mycol.">
        <title>101 Dothideomycetes genomes: a test case for predicting lifestyles and emergence of pathogens.</title>
        <authorList>
            <person name="Haridas S."/>
            <person name="Albert R."/>
            <person name="Binder M."/>
            <person name="Bloem J."/>
            <person name="Labutti K."/>
            <person name="Salamov A."/>
            <person name="Andreopoulos B."/>
            <person name="Baker S."/>
            <person name="Barry K."/>
            <person name="Bills G."/>
            <person name="Bluhm B."/>
            <person name="Cannon C."/>
            <person name="Castanera R."/>
            <person name="Culley D."/>
            <person name="Daum C."/>
            <person name="Ezra D."/>
            <person name="Gonzalez J."/>
            <person name="Henrissat B."/>
            <person name="Kuo A."/>
            <person name="Liang C."/>
            <person name="Lipzen A."/>
            <person name="Lutzoni F."/>
            <person name="Magnuson J."/>
            <person name="Mondo S."/>
            <person name="Nolan M."/>
            <person name="Ohm R."/>
            <person name="Pangilinan J."/>
            <person name="Park H.-J."/>
            <person name="Ramirez L."/>
            <person name="Alfaro M."/>
            <person name="Sun H."/>
            <person name="Tritt A."/>
            <person name="Yoshinaga Y."/>
            <person name="Zwiers L.-H."/>
            <person name="Turgeon B."/>
            <person name="Goodwin S."/>
            <person name="Spatafora J."/>
            <person name="Crous P."/>
            <person name="Grigoriev I."/>
        </authorList>
    </citation>
    <scope>NUCLEOTIDE SEQUENCE</scope>
    <source>
        <strain evidence="3">CBS 116005</strain>
    </source>
</reference>
<accession>A0A6G1LMM8</accession>
<dbReference type="AlphaFoldDB" id="A0A6G1LMM8"/>
<evidence type="ECO:0000313" key="4">
    <source>
        <dbReference type="Proteomes" id="UP000799436"/>
    </source>
</evidence>
<feature type="domain" description="Heterokaryon incompatibility" evidence="2">
    <location>
        <begin position="62"/>
        <end position="251"/>
    </location>
</feature>
<dbReference type="PANTHER" id="PTHR24148:SF73">
    <property type="entry name" value="HET DOMAIN PROTEIN (AFU_ORTHOLOGUE AFUA_8G01020)"/>
    <property type="match status" value="1"/>
</dbReference>
<evidence type="ECO:0000256" key="1">
    <source>
        <dbReference type="SAM" id="SignalP"/>
    </source>
</evidence>
<evidence type="ECO:0000259" key="2">
    <source>
        <dbReference type="Pfam" id="PF06985"/>
    </source>
</evidence>
<dbReference type="PANTHER" id="PTHR24148">
    <property type="entry name" value="ANKYRIN REPEAT DOMAIN-CONTAINING PROTEIN 39 HOMOLOG-RELATED"/>
    <property type="match status" value="1"/>
</dbReference>
<keyword evidence="4" id="KW-1185">Reference proteome</keyword>
<protein>
    <recommendedName>
        <fullName evidence="2">Heterokaryon incompatibility domain-containing protein</fullName>
    </recommendedName>
</protein>
<organism evidence="3 4">
    <name type="scientific">Teratosphaeria nubilosa</name>
    <dbReference type="NCBI Taxonomy" id="161662"/>
    <lineage>
        <taxon>Eukaryota</taxon>
        <taxon>Fungi</taxon>
        <taxon>Dikarya</taxon>
        <taxon>Ascomycota</taxon>
        <taxon>Pezizomycotina</taxon>
        <taxon>Dothideomycetes</taxon>
        <taxon>Dothideomycetidae</taxon>
        <taxon>Mycosphaerellales</taxon>
        <taxon>Teratosphaeriaceae</taxon>
        <taxon>Teratosphaeria</taxon>
    </lineage>
</organism>
<dbReference type="Pfam" id="PF06985">
    <property type="entry name" value="HET"/>
    <property type="match status" value="1"/>
</dbReference>
<dbReference type="InterPro" id="IPR010730">
    <property type="entry name" value="HET"/>
</dbReference>
<keyword evidence="1" id="KW-0732">Signal</keyword>
<evidence type="ECO:0000313" key="3">
    <source>
        <dbReference type="EMBL" id="KAF2774125.1"/>
    </source>
</evidence>
<dbReference type="EMBL" id="ML995808">
    <property type="protein sequence ID" value="KAF2774125.1"/>
    <property type="molecule type" value="Genomic_DNA"/>
</dbReference>
<sequence length="409" mass="45916">MIFLRLLATWNDLSAFDGGAIPSIPMRTQRNAPHESDQQPGGNVGFRLKVLSLDGVDIDSVVLSYCWGDEEASCSTIVKGHMFSVRPTLHSFLVRLCEQQDTAWMFIDVVCIHQDDYVDKSRQVPLMGDIYRKSGEVLVWLGPALETTSIETSPFSRTLAKKQMPLGLEGRFVGFADQIANLIKGSFFFMDEVGGVMHRHALELAASLNAQHAEHLSSIFNALLDCFSDSVNDYLDIFCFNTYWTRLWIVQRCFFTCKGVLWPTTQSTDALVWCRVSSESTTGHFDCRTLYSRLDRARLFNEHARRSTNKSMVCCCTGADPEFSNTARHIHRGGDLSDSDQEPPQLCWRIAISSLLRVVRRPAGSWTKCFRADARPHPIPQLGKEVESSGHLLEETCFALGYSGILVAL</sequence>
<dbReference type="OrthoDB" id="3553147at2759"/>
<name>A0A6G1LMM8_9PEZI</name>
<gene>
    <name evidence="3" type="ORF">EJ03DRAFT_650</name>
</gene>
<feature type="chain" id="PRO_5026233350" description="Heterokaryon incompatibility domain-containing protein" evidence="1">
    <location>
        <begin position="16"/>
        <end position="409"/>
    </location>
</feature>
<feature type="signal peptide" evidence="1">
    <location>
        <begin position="1"/>
        <end position="15"/>
    </location>
</feature>